<dbReference type="Gene3D" id="1.25.40.10">
    <property type="entry name" value="Tetratricopeptide repeat domain"/>
    <property type="match status" value="3"/>
</dbReference>
<dbReference type="Pfam" id="PF20431">
    <property type="entry name" value="E_motif"/>
    <property type="match status" value="1"/>
</dbReference>
<feature type="repeat" description="PPR" evidence="2">
    <location>
        <begin position="243"/>
        <end position="277"/>
    </location>
</feature>
<name>A0ABD3J2U8_EUCGL</name>
<evidence type="ECO:0000256" key="2">
    <source>
        <dbReference type="PROSITE-ProRule" id="PRU00708"/>
    </source>
</evidence>
<dbReference type="PANTHER" id="PTHR47926">
    <property type="entry name" value="PENTATRICOPEPTIDE REPEAT-CONTAINING PROTEIN"/>
    <property type="match status" value="1"/>
</dbReference>
<organism evidence="3 4">
    <name type="scientific">Eucalyptus globulus</name>
    <name type="common">Tasmanian blue gum</name>
    <dbReference type="NCBI Taxonomy" id="34317"/>
    <lineage>
        <taxon>Eukaryota</taxon>
        <taxon>Viridiplantae</taxon>
        <taxon>Streptophyta</taxon>
        <taxon>Embryophyta</taxon>
        <taxon>Tracheophyta</taxon>
        <taxon>Spermatophyta</taxon>
        <taxon>Magnoliopsida</taxon>
        <taxon>eudicotyledons</taxon>
        <taxon>Gunneridae</taxon>
        <taxon>Pentapetalae</taxon>
        <taxon>rosids</taxon>
        <taxon>malvids</taxon>
        <taxon>Myrtales</taxon>
        <taxon>Myrtaceae</taxon>
        <taxon>Myrtoideae</taxon>
        <taxon>Eucalypteae</taxon>
        <taxon>Eucalyptus</taxon>
    </lineage>
</organism>
<evidence type="ECO:0008006" key="5">
    <source>
        <dbReference type="Google" id="ProtNLM"/>
    </source>
</evidence>
<dbReference type="PANTHER" id="PTHR47926:SF365">
    <property type="entry name" value="DYW DOMAIN-CONTAINING PROTEIN"/>
    <property type="match status" value="1"/>
</dbReference>
<dbReference type="InterPro" id="IPR011990">
    <property type="entry name" value="TPR-like_helical_dom_sf"/>
</dbReference>
<dbReference type="EMBL" id="JBJKBG010000010">
    <property type="protein sequence ID" value="KAL3720579.1"/>
    <property type="molecule type" value="Genomic_DNA"/>
</dbReference>
<keyword evidence="4" id="KW-1185">Reference proteome</keyword>
<gene>
    <name evidence="3" type="ORF">ACJRO7_005402</name>
</gene>
<comment type="caution">
    <text evidence="3">The sequence shown here is derived from an EMBL/GenBank/DDBJ whole genome shotgun (WGS) entry which is preliminary data.</text>
</comment>
<sequence>MARAALRGLLRLRRAAAAAASTARSSLGFFSSHSCRPSPVESGDGSLFDSSLELLETCRSARELLQVHARLITSGLIRKAALSSRVLRTHLELGHVQYAILTFGYIRSPGTFCVNTAVEAYSVSSVPSDGVRLYFKMLGRGDFVPNSYTYVPLLGCCAKMGCAGTGKKCHGQAVKNGVEGVLPVQNSLIHMYGSCGVVEIARMLFDEMQQRDSVSWNATMHMYVRVGDLVSARNIFVEMPEKNVAAYNILIAGYVKGGNPGAGLKLFRNMMSKGVRASSRTMVGAVMACGRSARLKDGKSVHGFLIKNFLESNILIDTALIDMYSRCERVDVACKLFDRIEVKNPVCWNAMILGHCIHGNPTDGIKLFEDTLGRLRSGNSGKKKRKKRKRKGLVMVERREIFPDEVTFVGILCACARAGLLEEGRNYFSKMTSSFGIKPNFAHYWCMANLLSEAGLVQEAEEILRCMPQDDDDMSSQASSWANLLSSCRFKGTVAVGERIAQSLIEKDPQNFSYYQLLLNVYAVAGQWEEVVRLKDVMKKKKIGRIPQCGLIDLNDIVHRLRVSDIWQEEMQIAQGSN</sequence>
<dbReference type="Pfam" id="PF13041">
    <property type="entry name" value="PPR_2"/>
    <property type="match status" value="1"/>
</dbReference>
<dbReference type="FunFam" id="1.25.40.10:FF:001237">
    <property type="entry name" value="Pentatricopeptide repeat-containing protein"/>
    <property type="match status" value="1"/>
</dbReference>
<evidence type="ECO:0000313" key="4">
    <source>
        <dbReference type="Proteomes" id="UP001634007"/>
    </source>
</evidence>
<proteinExistence type="predicted"/>
<feature type="repeat" description="PPR" evidence="2">
    <location>
        <begin position="212"/>
        <end position="242"/>
    </location>
</feature>
<dbReference type="AlphaFoldDB" id="A0ABD3J2U8"/>
<dbReference type="Proteomes" id="UP001634007">
    <property type="component" value="Unassembled WGS sequence"/>
</dbReference>
<feature type="repeat" description="PPR" evidence="2">
    <location>
        <begin position="404"/>
        <end position="439"/>
    </location>
</feature>
<dbReference type="InterPro" id="IPR046960">
    <property type="entry name" value="PPR_At4g14850-like_plant"/>
</dbReference>
<dbReference type="InterPro" id="IPR046848">
    <property type="entry name" value="E_motif"/>
</dbReference>
<evidence type="ECO:0000256" key="1">
    <source>
        <dbReference type="ARBA" id="ARBA00022737"/>
    </source>
</evidence>
<reference evidence="3 4" key="1">
    <citation type="submission" date="2024-11" db="EMBL/GenBank/DDBJ databases">
        <title>Chromosome-level genome assembly of Eucalyptus globulus Labill. provides insights into its genome evolution.</title>
        <authorList>
            <person name="Li X."/>
        </authorList>
    </citation>
    <scope>NUCLEOTIDE SEQUENCE [LARGE SCALE GENOMIC DNA]</scope>
    <source>
        <strain evidence="3">CL2024</strain>
        <tissue evidence="3">Fresh tender leaves</tissue>
    </source>
</reference>
<protein>
    <recommendedName>
        <fullName evidence="5">Pentatricopeptide repeat-containing protein</fullName>
    </recommendedName>
</protein>
<keyword evidence="1" id="KW-0677">Repeat</keyword>
<dbReference type="Pfam" id="PF01535">
    <property type="entry name" value="PPR"/>
    <property type="match status" value="5"/>
</dbReference>
<evidence type="ECO:0000313" key="3">
    <source>
        <dbReference type="EMBL" id="KAL3720579.1"/>
    </source>
</evidence>
<dbReference type="InterPro" id="IPR002885">
    <property type="entry name" value="PPR_rpt"/>
</dbReference>
<accession>A0ABD3J2U8</accession>
<dbReference type="NCBIfam" id="TIGR00756">
    <property type="entry name" value="PPR"/>
    <property type="match status" value="3"/>
</dbReference>
<dbReference type="PROSITE" id="PS51375">
    <property type="entry name" value="PPR"/>
    <property type="match status" value="3"/>
</dbReference>